<dbReference type="GO" id="GO:0005524">
    <property type="term" value="F:ATP binding"/>
    <property type="evidence" value="ECO:0007669"/>
    <property type="project" value="InterPro"/>
</dbReference>
<dbReference type="SUPFAM" id="SSF75553">
    <property type="entry name" value="Smc hinge domain"/>
    <property type="match status" value="1"/>
</dbReference>
<organism evidence="1">
    <name type="scientific">Neisseria gonorrhoeae</name>
    <dbReference type="NCBI Taxonomy" id="485"/>
    <lineage>
        <taxon>Bacteria</taxon>
        <taxon>Pseudomonadati</taxon>
        <taxon>Pseudomonadota</taxon>
        <taxon>Betaproteobacteria</taxon>
        <taxon>Neisseriales</taxon>
        <taxon>Neisseriaceae</taxon>
        <taxon>Neisseria</taxon>
    </lineage>
</organism>
<accession>A0A378VVH3</accession>
<dbReference type="InterPro" id="IPR036277">
    <property type="entry name" value="SMC_hinge_sf"/>
</dbReference>
<protein>
    <submittedName>
        <fullName evidence="1">SMC protein</fullName>
    </submittedName>
</protein>
<dbReference type="EMBL" id="UGRI01000001">
    <property type="protein sequence ID" value="SUA20248.1"/>
    <property type="molecule type" value="Genomic_DNA"/>
</dbReference>
<dbReference type="GO" id="GO:0051276">
    <property type="term" value="P:chromosome organization"/>
    <property type="evidence" value="ECO:0007669"/>
    <property type="project" value="InterPro"/>
</dbReference>
<dbReference type="AlphaFoldDB" id="A0A378VVH3"/>
<proteinExistence type="predicted"/>
<dbReference type="GO" id="GO:0005694">
    <property type="term" value="C:chromosome"/>
    <property type="evidence" value="ECO:0007669"/>
    <property type="project" value="InterPro"/>
</dbReference>
<sequence length="130" mass="14340">MAFRRPLRRHQKSLPVQALLNQIQAQPPFQTALHHWLDGVLCAPDLSYALAHQNDLGTHQIWLTPEGHQVDKVSVLLYAKPAQESLIAQKARLDGIAAELENLAPGLSAAEAAFKQTEAAVRSSEVQHKI</sequence>
<name>A0A378VVH3_NEIGO</name>
<reference evidence="1" key="1">
    <citation type="submission" date="2018-06" db="EMBL/GenBank/DDBJ databases">
        <authorList>
            <consortium name="Pathogen Informatics"/>
            <person name="Doyle S."/>
        </authorList>
    </citation>
    <scope>NUCLEOTIDE SEQUENCE [LARGE SCALE GENOMIC DNA]</scope>
    <source>
        <strain evidence="1">NCTC11421</strain>
    </source>
</reference>
<gene>
    <name evidence="1" type="primary">smc_3</name>
    <name evidence="1" type="ORF">NCTC11421_00329</name>
</gene>
<evidence type="ECO:0000313" key="1">
    <source>
        <dbReference type="EMBL" id="SUA20248.1"/>
    </source>
</evidence>